<evidence type="ECO:0000313" key="2">
    <source>
        <dbReference type="EMBL" id="KPL58495.1"/>
    </source>
</evidence>
<dbReference type="PROSITE" id="PS51186">
    <property type="entry name" value="GNAT"/>
    <property type="match status" value="1"/>
</dbReference>
<proteinExistence type="predicted"/>
<gene>
    <name evidence="2" type="ORF">AM506_16725</name>
</gene>
<organism evidence="2 3">
    <name type="scientific">Rossellomorea vietnamensis</name>
    <dbReference type="NCBI Taxonomy" id="218284"/>
    <lineage>
        <taxon>Bacteria</taxon>
        <taxon>Bacillati</taxon>
        <taxon>Bacillota</taxon>
        <taxon>Bacilli</taxon>
        <taxon>Bacillales</taxon>
        <taxon>Bacillaceae</taxon>
        <taxon>Rossellomorea</taxon>
    </lineage>
</organism>
<evidence type="ECO:0000259" key="1">
    <source>
        <dbReference type="PROSITE" id="PS51186"/>
    </source>
</evidence>
<dbReference type="Proteomes" id="UP000050398">
    <property type="component" value="Unassembled WGS sequence"/>
</dbReference>
<dbReference type="PATRIC" id="fig|218284.4.peg.1554"/>
<dbReference type="Pfam" id="PF00583">
    <property type="entry name" value="Acetyltransf_1"/>
    <property type="match status" value="1"/>
</dbReference>
<feature type="domain" description="N-acetyltransferase" evidence="1">
    <location>
        <begin position="5"/>
        <end position="159"/>
    </location>
</feature>
<reference evidence="2 3" key="1">
    <citation type="submission" date="2015-08" db="EMBL/GenBank/DDBJ databases">
        <title>Draft Genome Sequence of Bacillus vietnamensis UCD-SED5.</title>
        <authorList>
            <person name="Lee R.D."/>
            <person name="Jospin G."/>
            <person name="Lang J.M."/>
            <person name="Coil D.A."/>
            <person name="Eisen J.A."/>
        </authorList>
    </citation>
    <scope>NUCLEOTIDE SEQUENCE [LARGE SCALE GENOMIC DNA]</scope>
    <source>
        <strain evidence="2 3">UCD-SED5</strain>
    </source>
</reference>
<protein>
    <recommendedName>
        <fullName evidence="1">N-acetyltransferase domain-containing protein</fullName>
    </recommendedName>
</protein>
<dbReference type="AlphaFoldDB" id="A0A0P6VUX0"/>
<dbReference type="InterPro" id="IPR000182">
    <property type="entry name" value="GNAT_dom"/>
</dbReference>
<dbReference type="GO" id="GO:0016747">
    <property type="term" value="F:acyltransferase activity, transferring groups other than amino-acyl groups"/>
    <property type="evidence" value="ECO:0007669"/>
    <property type="project" value="InterPro"/>
</dbReference>
<dbReference type="Gene3D" id="3.40.630.30">
    <property type="match status" value="1"/>
</dbReference>
<evidence type="ECO:0000313" key="3">
    <source>
        <dbReference type="Proteomes" id="UP000050398"/>
    </source>
</evidence>
<dbReference type="SUPFAM" id="SSF55729">
    <property type="entry name" value="Acyl-CoA N-acyltransferases (Nat)"/>
    <property type="match status" value="1"/>
</dbReference>
<dbReference type="InterPro" id="IPR016181">
    <property type="entry name" value="Acyl_CoA_acyltransferase"/>
</dbReference>
<comment type="caution">
    <text evidence="2">The sequence shown here is derived from an EMBL/GenBank/DDBJ whole genome shotgun (WGS) entry which is preliminary data.</text>
</comment>
<dbReference type="EMBL" id="LIXZ01000015">
    <property type="protein sequence ID" value="KPL58495.1"/>
    <property type="molecule type" value="Genomic_DNA"/>
</dbReference>
<name>A0A0P6VUX0_9BACI</name>
<accession>A0A0P6VUX0</accession>
<sequence>MIVPITLALYNETYEHKLKDFHLPEDQLQFTSLPLDKIHNPAISPDTRHIVILLDDTPVGYFALEKGEKLRKYSSNPKARLLTSFSIHVRYQGQGIAKEGLNQLPGFIREHLPETDKVVLGVNKRNQAAISLYLKTGFTDEDEVYVGPKGPQNVLHLKI</sequence>